<accession>A0A0S2F893</accession>
<name>A0A0S2F893_LYSAN</name>
<dbReference type="Proteomes" id="UP000060787">
    <property type="component" value="Chromosome"/>
</dbReference>
<organism evidence="1 2">
    <name type="scientific">Lysobacter antibioticus</name>
    <dbReference type="NCBI Taxonomy" id="84531"/>
    <lineage>
        <taxon>Bacteria</taxon>
        <taxon>Pseudomonadati</taxon>
        <taxon>Pseudomonadota</taxon>
        <taxon>Gammaproteobacteria</taxon>
        <taxon>Lysobacterales</taxon>
        <taxon>Lysobacteraceae</taxon>
        <taxon>Lysobacter</taxon>
    </lineage>
</organism>
<dbReference type="PATRIC" id="fig|84531.8.peg.1623"/>
<gene>
    <name evidence="1" type="ORF">LA76x_1594</name>
</gene>
<dbReference type="KEGG" id="lab:LA76x_1594"/>
<protein>
    <submittedName>
        <fullName evidence="1">Uncharacterized protein</fullName>
    </submittedName>
</protein>
<evidence type="ECO:0000313" key="1">
    <source>
        <dbReference type="EMBL" id="ALN79750.1"/>
    </source>
</evidence>
<dbReference type="AlphaFoldDB" id="A0A0S2F893"/>
<dbReference type="STRING" id="84531.LA76x_1594"/>
<proteinExistence type="predicted"/>
<evidence type="ECO:0000313" key="2">
    <source>
        <dbReference type="Proteomes" id="UP000060787"/>
    </source>
</evidence>
<sequence>MGLGHACSARRVPQAHRVNVRGPGVNPCGLENAGSRSWPCAPTSSPSPACGRGVGVRARGMQPRSVALLDACRPRLQHPHPALRATFSVLHFLRSPQAGEGRITCLGSQA</sequence>
<reference evidence="1 2" key="1">
    <citation type="journal article" date="2015" name="BMC Genomics">
        <title>Comparative genomics and metabolic profiling of the genus Lysobacter.</title>
        <authorList>
            <person name="de Bruijn I."/>
            <person name="Cheng X."/>
            <person name="de Jager V."/>
            <person name="Exposito R.G."/>
            <person name="Watrous J."/>
            <person name="Patel N."/>
            <person name="Postma J."/>
            <person name="Dorrestein P.C."/>
            <person name="Kobayashi D."/>
            <person name="Raaijmakers J.M."/>
        </authorList>
    </citation>
    <scope>NUCLEOTIDE SEQUENCE [LARGE SCALE GENOMIC DNA]</scope>
    <source>
        <strain evidence="1 2">76</strain>
    </source>
</reference>
<keyword evidence="2" id="KW-1185">Reference proteome</keyword>
<dbReference type="EMBL" id="CP011129">
    <property type="protein sequence ID" value="ALN79750.1"/>
    <property type="molecule type" value="Genomic_DNA"/>
</dbReference>